<sequence>MKVFYGSISSKTGDLVICTNNDCSLVNSGNSTPGYYITKNDSYVQCRNYGYCEKINNMSIPSNCNENNIGKLVEVNNEIKLCLEDYVALVTDGKLLKITMDVQIYDKVVFFLNVLDIP</sequence>
<dbReference type="EMBL" id="MCOG01000312">
    <property type="protein sequence ID" value="ORY19360.1"/>
    <property type="molecule type" value="Genomic_DNA"/>
</dbReference>
<name>A0A1Y2AAP2_9FUNG</name>
<proteinExistence type="predicted"/>
<protein>
    <submittedName>
        <fullName evidence="1">Uncharacterized protein</fullName>
    </submittedName>
</protein>
<gene>
    <name evidence="1" type="ORF">LY90DRAFT_517277</name>
</gene>
<evidence type="ECO:0000313" key="2">
    <source>
        <dbReference type="Proteomes" id="UP000193920"/>
    </source>
</evidence>
<reference evidence="1 2" key="1">
    <citation type="submission" date="2016-08" db="EMBL/GenBank/DDBJ databases">
        <title>A Parts List for Fungal Cellulosomes Revealed by Comparative Genomics.</title>
        <authorList>
            <consortium name="DOE Joint Genome Institute"/>
            <person name="Haitjema C.H."/>
            <person name="Gilmore S.P."/>
            <person name="Henske J.K."/>
            <person name="Solomon K.V."/>
            <person name="De Groot R."/>
            <person name="Kuo A."/>
            <person name="Mondo S.J."/>
            <person name="Salamov A.A."/>
            <person name="Labutti K."/>
            <person name="Zhao Z."/>
            <person name="Chiniquy J."/>
            <person name="Barry K."/>
            <person name="Brewer H.M."/>
            <person name="Purvine S.O."/>
            <person name="Wright A.T."/>
            <person name="Boxma B."/>
            <person name="Van Alen T."/>
            <person name="Hackstein J.H."/>
            <person name="Baker S.E."/>
            <person name="Grigoriev I.V."/>
            <person name="O'Malley M.A."/>
        </authorList>
    </citation>
    <scope>NUCLEOTIDE SEQUENCE [LARGE SCALE GENOMIC DNA]</scope>
    <source>
        <strain evidence="1 2">G1</strain>
    </source>
</reference>
<organism evidence="1 2">
    <name type="scientific">Neocallimastix californiae</name>
    <dbReference type="NCBI Taxonomy" id="1754190"/>
    <lineage>
        <taxon>Eukaryota</taxon>
        <taxon>Fungi</taxon>
        <taxon>Fungi incertae sedis</taxon>
        <taxon>Chytridiomycota</taxon>
        <taxon>Chytridiomycota incertae sedis</taxon>
        <taxon>Neocallimastigomycetes</taxon>
        <taxon>Neocallimastigales</taxon>
        <taxon>Neocallimastigaceae</taxon>
        <taxon>Neocallimastix</taxon>
    </lineage>
</organism>
<evidence type="ECO:0000313" key="1">
    <source>
        <dbReference type="EMBL" id="ORY19360.1"/>
    </source>
</evidence>
<keyword evidence="2" id="KW-1185">Reference proteome</keyword>
<accession>A0A1Y2AAP2</accession>
<dbReference type="Proteomes" id="UP000193920">
    <property type="component" value="Unassembled WGS sequence"/>
</dbReference>
<comment type="caution">
    <text evidence="1">The sequence shown here is derived from an EMBL/GenBank/DDBJ whole genome shotgun (WGS) entry which is preliminary data.</text>
</comment>
<dbReference type="AlphaFoldDB" id="A0A1Y2AAP2"/>